<feature type="transmembrane region" description="Helical" evidence="1">
    <location>
        <begin position="139"/>
        <end position="161"/>
    </location>
</feature>
<evidence type="ECO:0000313" key="3">
    <source>
        <dbReference type="Proteomes" id="UP000304148"/>
    </source>
</evidence>
<name>A0A383RHE0_PAEAL</name>
<dbReference type="AlphaFoldDB" id="A0A383RHE0"/>
<dbReference type="PANTHER" id="PTHR37305:SF1">
    <property type="entry name" value="MEMBRANE PROTEIN"/>
    <property type="match status" value="1"/>
</dbReference>
<sequence>MMIGKLLSSDFVKIHHTWLWLLIFLGPFGVISLQALNYSLRYDYLVSKLKDQIWIGLLSDIKMLAVLALLFGITLVTSLIASIEHRQSSWKQLLALPVSRFNVYTSKYILSLFMMFTASLLLAVGSVLLGLLLGFGTNIPWSLLLMNSFYPFLAAIPILALQLWLSTVISNQAIPLTCGILGTVLSVYSIRMPDWMPYKWPLLVNEANIPEYSVITGILFGFVVFLFSLVHFIRRDVD</sequence>
<dbReference type="Pfam" id="PF12730">
    <property type="entry name" value="ABC2_membrane_4"/>
    <property type="match status" value="1"/>
</dbReference>
<keyword evidence="1" id="KW-0472">Membrane</keyword>
<dbReference type="Proteomes" id="UP000304148">
    <property type="component" value="Chromosome"/>
</dbReference>
<protein>
    <submittedName>
        <fullName evidence="2">Permease</fullName>
    </submittedName>
</protein>
<feature type="transmembrane region" description="Helical" evidence="1">
    <location>
        <begin position="212"/>
        <end position="233"/>
    </location>
</feature>
<keyword evidence="1" id="KW-1133">Transmembrane helix</keyword>
<proteinExistence type="predicted"/>
<evidence type="ECO:0000256" key="1">
    <source>
        <dbReference type="SAM" id="Phobius"/>
    </source>
</evidence>
<dbReference type="RefSeq" id="WP_232055673.1">
    <property type="nucleotide sequence ID" value="NZ_LS992241.1"/>
</dbReference>
<organism evidence="2 3">
    <name type="scientific">Paenibacillus alvei</name>
    <name type="common">Bacillus alvei</name>
    <dbReference type="NCBI Taxonomy" id="44250"/>
    <lineage>
        <taxon>Bacteria</taxon>
        <taxon>Bacillati</taxon>
        <taxon>Bacillota</taxon>
        <taxon>Bacilli</taxon>
        <taxon>Bacillales</taxon>
        <taxon>Paenibacillaceae</taxon>
        <taxon>Paenibacillus</taxon>
    </lineage>
</organism>
<reference evidence="3" key="1">
    <citation type="submission" date="2018-08" db="EMBL/GenBank/DDBJ databases">
        <authorList>
            <person name="Chevrot R."/>
        </authorList>
    </citation>
    <scope>NUCLEOTIDE SEQUENCE [LARGE SCALE GENOMIC DNA]</scope>
</reference>
<keyword evidence="1" id="KW-0812">Transmembrane</keyword>
<dbReference type="CDD" id="cd21809">
    <property type="entry name" value="ABC-2_lan_permease-like"/>
    <property type="match status" value="1"/>
</dbReference>
<feature type="transmembrane region" description="Helical" evidence="1">
    <location>
        <begin position="108"/>
        <end position="133"/>
    </location>
</feature>
<feature type="transmembrane region" description="Helical" evidence="1">
    <location>
        <begin position="173"/>
        <end position="192"/>
    </location>
</feature>
<gene>
    <name evidence="2" type="ORF">PBLR_14108</name>
</gene>
<evidence type="ECO:0000313" key="2">
    <source>
        <dbReference type="EMBL" id="SYX85686.1"/>
    </source>
</evidence>
<dbReference type="EMBL" id="LS992241">
    <property type="protein sequence ID" value="SYX85686.1"/>
    <property type="molecule type" value="Genomic_DNA"/>
</dbReference>
<feature type="transmembrane region" description="Helical" evidence="1">
    <location>
        <begin position="61"/>
        <end position="83"/>
    </location>
</feature>
<dbReference type="PANTHER" id="PTHR37305">
    <property type="entry name" value="INTEGRAL MEMBRANE PROTEIN-RELATED"/>
    <property type="match status" value="1"/>
</dbReference>
<feature type="transmembrane region" description="Helical" evidence="1">
    <location>
        <begin position="20"/>
        <end position="41"/>
    </location>
</feature>
<accession>A0A383RHE0</accession>